<dbReference type="AlphaFoldDB" id="A0A291E5T9"/>
<evidence type="ECO:0000256" key="1">
    <source>
        <dbReference type="SAM" id="MobiDB-lite"/>
    </source>
</evidence>
<proteinExistence type="predicted"/>
<accession>A0A291E5T9</accession>
<organism evidence="2 3">
    <name type="scientific">Cedecea neteri</name>
    <dbReference type="NCBI Taxonomy" id="158822"/>
    <lineage>
        <taxon>Bacteria</taxon>
        <taxon>Pseudomonadati</taxon>
        <taxon>Pseudomonadota</taxon>
        <taxon>Gammaproteobacteria</taxon>
        <taxon>Enterobacterales</taxon>
        <taxon>Enterobacteriaceae</taxon>
        <taxon>Cedecea</taxon>
    </lineage>
</organism>
<evidence type="ECO:0000313" key="3">
    <source>
        <dbReference type="Proteomes" id="UP000217979"/>
    </source>
</evidence>
<sequence>MKTESELSFDGRCEDKQPLRAGPGGGEAKTGRTVEACRRVWSWVAKQAPRAGGRAYAEARVARCQQHATGNYGRGKVMTDTYHQLTEGLTEYESFLLNALITQEERTLGHVLSSARRRQLAEEAAAHHAQAVKQAKYRKVPRGRPRKIKDIAEPEAVTKDFQWCKSVSSRLLPRE</sequence>
<gene>
    <name evidence="2" type="ORF">CO704_25500</name>
</gene>
<keyword evidence="2" id="KW-0614">Plasmid</keyword>
<dbReference type="RefSeq" id="WP_061277644.1">
    <property type="nucleotide sequence ID" value="NZ_CP023526.1"/>
</dbReference>
<evidence type="ECO:0000313" key="2">
    <source>
        <dbReference type="EMBL" id="ATF95435.1"/>
    </source>
</evidence>
<reference evidence="2 3" key="1">
    <citation type="submission" date="2017-09" db="EMBL/GenBank/DDBJ databases">
        <title>FDA dAtabase for Regulatory Grade micrObial Sequences (FDA-ARGOS): Supporting development and validation of Infectious Disease Dx tests.</title>
        <authorList>
            <person name="Minogue T."/>
            <person name="Wolcott M."/>
            <person name="Wasieloski L."/>
            <person name="Aguilar W."/>
            <person name="Moore D."/>
            <person name="Tallon L."/>
            <person name="Sadzewicz L."/>
            <person name="Ott S."/>
            <person name="Zhao X."/>
            <person name="Nagaraj S."/>
            <person name="Vavikolanu K."/>
            <person name="Aluvathingal J."/>
            <person name="Nadendla S."/>
            <person name="Sichtig H."/>
        </authorList>
    </citation>
    <scope>NUCLEOTIDE SEQUENCE [LARGE SCALE GENOMIC DNA]</scope>
    <source>
        <strain evidence="2 3">FDAARGOS_392</strain>
        <plasmid evidence="3">Plasmid unnamed</plasmid>
    </source>
</reference>
<geneLocation type="plasmid" evidence="2">
    <name>unnamed</name>
</geneLocation>
<feature type="compositionally biased region" description="Basic and acidic residues" evidence="1">
    <location>
        <begin position="1"/>
        <end position="18"/>
    </location>
</feature>
<protein>
    <submittedName>
        <fullName evidence="2">Uncharacterized protein</fullName>
    </submittedName>
</protein>
<dbReference type="Proteomes" id="UP000217979">
    <property type="component" value="Plasmid unnamed"/>
</dbReference>
<name>A0A291E5T9_9ENTR</name>
<feature type="region of interest" description="Disordered" evidence="1">
    <location>
        <begin position="1"/>
        <end position="31"/>
    </location>
</feature>
<dbReference type="EMBL" id="CP023526">
    <property type="protein sequence ID" value="ATF95435.1"/>
    <property type="molecule type" value="Genomic_DNA"/>
</dbReference>